<dbReference type="NCBIfam" id="TIGR00614">
    <property type="entry name" value="recQ_fam"/>
    <property type="match status" value="1"/>
</dbReference>
<evidence type="ECO:0000259" key="11">
    <source>
        <dbReference type="PROSITE" id="PS51194"/>
    </source>
</evidence>
<evidence type="ECO:0000256" key="2">
    <source>
        <dbReference type="ARBA" id="ARBA00009512"/>
    </source>
</evidence>
<dbReference type="InterPro" id="IPR027417">
    <property type="entry name" value="P-loop_NTPase"/>
</dbReference>
<evidence type="ECO:0000256" key="7">
    <source>
        <dbReference type="ARBA" id="ARBA00034617"/>
    </source>
</evidence>
<dbReference type="InterPro" id="IPR036388">
    <property type="entry name" value="WH-like_DNA-bd_sf"/>
</dbReference>
<dbReference type="InterPro" id="IPR035980">
    <property type="entry name" value="Ribosomal_bS6_sf"/>
</dbReference>
<dbReference type="InterPro" id="IPR011545">
    <property type="entry name" value="DEAD/DEAH_box_helicase_dom"/>
</dbReference>
<accession>G7E1V9</accession>
<dbReference type="GO" id="GO:0006412">
    <property type="term" value="P:translation"/>
    <property type="evidence" value="ECO:0007669"/>
    <property type="project" value="InterPro"/>
</dbReference>
<proteinExistence type="inferred from homology"/>
<dbReference type="EMBL" id="BABT02000106">
    <property type="protein sequence ID" value="GAA96819.1"/>
    <property type="molecule type" value="Genomic_DNA"/>
</dbReference>
<evidence type="ECO:0000313" key="12">
    <source>
        <dbReference type="EMBL" id="GAA96819.1"/>
    </source>
</evidence>
<dbReference type="InterPro" id="IPR014717">
    <property type="entry name" value="Transl_elong_EF1B/ribsomal_bS6"/>
</dbReference>
<dbReference type="SUPFAM" id="SSF52540">
    <property type="entry name" value="P-loop containing nucleoside triphosphate hydrolases"/>
    <property type="match status" value="1"/>
</dbReference>
<keyword evidence="5 8" id="KW-0347">Helicase</keyword>
<keyword evidence="6 8" id="KW-0067">ATP-binding</keyword>
<comment type="catalytic activity">
    <reaction evidence="7 8">
        <text>Couples ATP hydrolysis with the unwinding of duplex DNA by translocating in the 3'-5' direction.</text>
        <dbReference type="EC" id="5.6.2.4"/>
    </reaction>
</comment>
<dbReference type="PROSITE" id="PS51194">
    <property type="entry name" value="HELICASE_CTER"/>
    <property type="match status" value="1"/>
</dbReference>
<feature type="domain" description="Helicase C-terminal" evidence="11">
    <location>
        <begin position="219"/>
        <end position="366"/>
    </location>
</feature>
<dbReference type="PANTHER" id="PTHR13710">
    <property type="entry name" value="DNA HELICASE RECQ FAMILY MEMBER"/>
    <property type="match status" value="1"/>
</dbReference>
<dbReference type="GO" id="GO:0005694">
    <property type="term" value="C:chromosome"/>
    <property type="evidence" value="ECO:0007669"/>
    <property type="project" value="TreeGrafter"/>
</dbReference>
<evidence type="ECO:0000256" key="4">
    <source>
        <dbReference type="ARBA" id="ARBA00022801"/>
    </source>
</evidence>
<dbReference type="Pfam" id="PF00271">
    <property type="entry name" value="Helicase_C"/>
    <property type="match status" value="1"/>
</dbReference>
<keyword evidence="13" id="KW-1185">Reference proteome</keyword>
<dbReference type="InterPro" id="IPR032284">
    <property type="entry name" value="RecQ_Zn-bd"/>
</dbReference>
<evidence type="ECO:0000313" key="13">
    <source>
        <dbReference type="Proteomes" id="UP000009131"/>
    </source>
</evidence>
<keyword evidence="3 8" id="KW-0547">Nucleotide-binding</keyword>
<comment type="catalytic activity">
    <reaction evidence="8">
        <text>ATP + H2O = ADP + phosphate + H(+)</text>
        <dbReference type="Rhea" id="RHEA:13065"/>
        <dbReference type="ChEBI" id="CHEBI:15377"/>
        <dbReference type="ChEBI" id="CHEBI:15378"/>
        <dbReference type="ChEBI" id="CHEBI:30616"/>
        <dbReference type="ChEBI" id="CHEBI:43474"/>
        <dbReference type="ChEBI" id="CHEBI:456216"/>
    </reaction>
</comment>
<dbReference type="PANTHER" id="PTHR13710:SF120">
    <property type="entry name" value="BIFUNCTIONAL 3'-5' EXONUCLEASE_ATP-DEPENDENT HELICASE WRN"/>
    <property type="match status" value="1"/>
</dbReference>
<evidence type="ECO:0000259" key="10">
    <source>
        <dbReference type="PROSITE" id="PS51192"/>
    </source>
</evidence>
<feature type="region of interest" description="Disordered" evidence="9">
    <location>
        <begin position="649"/>
        <end position="671"/>
    </location>
</feature>
<reference evidence="12 13" key="2">
    <citation type="journal article" date="2012" name="Open Biol.">
        <title>Characteristics of nucleosomes and linker DNA regions on the genome of the basidiomycete Mixia osmundae revealed by mono- and dinucleosome mapping.</title>
        <authorList>
            <person name="Nishida H."/>
            <person name="Kondo S."/>
            <person name="Matsumoto T."/>
            <person name="Suzuki Y."/>
            <person name="Yoshikawa H."/>
            <person name="Taylor T.D."/>
            <person name="Sugiyama J."/>
        </authorList>
    </citation>
    <scope>NUCLEOTIDE SEQUENCE [LARGE SCALE GENOMIC DNA]</scope>
    <source>
        <strain evidence="13">CBS 9802 / IAM 14324 / JCM 22182 / KY 12970</strain>
    </source>
</reference>
<evidence type="ECO:0000256" key="5">
    <source>
        <dbReference type="ARBA" id="ARBA00022806"/>
    </source>
</evidence>
<evidence type="ECO:0000256" key="9">
    <source>
        <dbReference type="SAM" id="MobiDB-lite"/>
    </source>
</evidence>
<evidence type="ECO:0000256" key="8">
    <source>
        <dbReference type="RuleBase" id="RU364117"/>
    </source>
</evidence>
<dbReference type="STRING" id="764103.G7E1V9"/>
<dbReference type="SMART" id="SM00490">
    <property type="entry name" value="HELICc"/>
    <property type="match status" value="1"/>
</dbReference>
<comment type="similarity">
    <text evidence="1 8">Belongs to the helicase family. RecQ subfamily.</text>
</comment>
<dbReference type="InterPro" id="IPR004589">
    <property type="entry name" value="DNA_helicase_ATP-dep_RecQ"/>
</dbReference>
<organism evidence="12 13">
    <name type="scientific">Mixia osmundae (strain CBS 9802 / IAM 14324 / JCM 22182 / KY 12970)</name>
    <dbReference type="NCBI Taxonomy" id="764103"/>
    <lineage>
        <taxon>Eukaryota</taxon>
        <taxon>Fungi</taxon>
        <taxon>Dikarya</taxon>
        <taxon>Basidiomycota</taxon>
        <taxon>Pucciniomycotina</taxon>
        <taxon>Mixiomycetes</taxon>
        <taxon>Mixiales</taxon>
        <taxon>Mixiaceae</taxon>
        <taxon>Mixia</taxon>
    </lineage>
</organism>
<dbReference type="Gene3D" id="3.30.70.60">
    <property type="match status" value="1"/>
</dbReference>
<dbReference type="GO" id="GO:0009378">
    <property type="term" value="F:four-way junction helicase activity"/>
    <property type="evidence" value="ECO:0007669"/>
    <property type="project" value="TreeGrafter"/>
</dbReference>
<comment type="caution">
    <text evidence="12">The sequence shown here is derived from an EMBL/GenBank/DDBJ whole genome shotgun (WGS) entry which is preliminary data.</text>
</comment>
<dbReference type="InterPro" id="IPR000529">
    <property type="entry name" value="Ribosomal_bS6"/>
</dbReference>
<protein>
    <recommendedName>
        <fullName evidence="8">ATP-dependent DNA helicase</fullName>
        <ecNumber evidence="8">5.6.2.4</ecNumber>
    </recommendedName>
</protein>
<dbReference type="Gene3D" id="1.10.10.10">
    <property type="entry name" value="Winged helix-like DNA-binding domain superfamily/Winged helix DNA-binding domain"/>
    <property type="match status" value="1"/>
</dbReference>
<dbReference type="GO" id="GO:0016887">
    <property type="term" value="F:ATP hydrolysis activity"/>
    <property type="evidence" value="ECO:0007669"/>
    <property type="project" value="RHEA"/>
</dbReference>
<reference evidence="12 13" key="1">
    <citation type="journal article" date="2011" name="J. Gen. Appl. Microbiol.">
        <title>Draft genome sequencing of the enigmatic basidiomycete Mixia osmundae.</title>
        <authorList>
            <person name="Nishida H."/>
            <person name="Nagatsuka Y."/>
            <person name="Sugiyama J."/>
        </authorList>
    </citation>
    <scope>NUCLEOTIDE SEQUENCE [LARGE SCALE GENOMIC DNA]</scope>
    <source>
        <strain evidence="13">CBS 9802 / IAM 14324 / JCM 22182 / KY 12970</strain>
    </source>
</reference>
<comment type="subcellular location">
    <subcellularLocation>
        <location evidence="8">Nucleus</location>
    </subcellularLocation>
</comment>
<dbReference type="GO" id="GO:0019843">
    <property type="term" value="F:rRNA binding"/>
    <property type="evidence" value="ECO:0007669"/>
    <property type="project" value="InterPro"/>
</dbReference>
<dbReference type="InParanoid" id="G7E1V9"/>
<keyword evidence="8" id="KW-0539">Nucleus</keyword>
<feature type="compositionally biased region" description="Low complexity" evidence="9">
    <location>
        <begin position="649"/>
        <end position="669"/>
    </location>
</feature>
<evidence type="ECO:0000256" key="6">
    <source>
        <dbReference type="ARBA" id="ARBA00022840"/>
    </source>
</evidence>
<dbReference type="GO" id="GO:0043138">
    <property type="term" value="F:3'-5' DNA helicase activity"/>
    <property type="evidence" value="ECO:0007669"/>
    <property type="project" value="UniProtKB-EC"/>
</dbReference>
<dbReference type="OrthoDB" id="10259681at2759"/>
<dbReference type="FunFam" id="3.40.50.300:FF:001389">
    <property type="entry name" value="ATP-dependent DNA helicase RecQ"/>
    <property type="match status" value="1"/>
</dbReference>
<gene>
    <name evidence="12" type="primary">Mo03491</name>
    <name evidence="12" type="ORF">E5Q_03491</name>
</gene>
<dbReference type="EC" id="5.6.2.4" evidence="8"/>
<dbReference type="InterPro" id="IPR014001">
    <property type="entry name" value="Helicase_ATP-bd"/>
</dbReference>
<dbReference type="InterPro" id="IPR001650">
    <property type="entry name" value="Helicase_C-like"/>
</dbReference>
<dbReference type="CDD" id="cd15465">
    <property type="entry name" value="bS6_mito"/>
    <property type="match status" value="1"/>
</dbReference>
<dbReference type="GO" id="GO:0005840">
    <property type="term" value="C:ribosome"/>
    <property type="evidence" value="ECO:0007669"/>
    <property type="project" value="InterPro"/>
</dbReference>
<dbReference type="SUPFAM" id="SSF54995">
    <property type="entry name" value="Ribosomal protein S6"/>
    <property type="match status" value="1"/>
</dbReference>
<dbReference type="Gene3D" id="3.40.50.300">
    <property type="entry name" value="P-loop containing nucleotide triphosphate hydrolases"/>
    <property type="match status" value="2"/>
</dbReference>
<evidence type="ECO:0000256" key="1">
    <source>
        <dbReference type="ARBA" id="ARBA00005446"/>
    </source>
</evidence>
<evidence type="ECO:0000256" key="3">
    <source>
        <dbReference type="ARBA" id="ARBA00022741"/>
    </source>
</evidence>
<dbReference type="Pfam" id="PF01250">
    <property type="entry name" value="Ribosomal_S6"/>
    <property type="match status" value="1"/>
</dbReference>
<keyword evidence="4 8" id="KW-0378">Hydrolase</keyword>
<dbReference type="Pfam" id="PF00270">
    <property type="entry name" value="DEAD"/>
    <property type="match status" value="1"/>
</dbReference>
<dbReference type="GO" id="GO:0000724">
    <property type="term" value="P:double-strand break repair via homologous recombination"/>
    <property type="evidence" value="ECO:0007669"/>
    <property type="project" value="TreeGrafter"/>
</dbReference>
<dbReference type="GO" id="GO:0005737">
    <property type="term" value="C:cytoplasm"/>
    <property type="evidence" value="ECO:0007669"/>
    <property type="project" value="TreeGrafter"/>
</dbReference>
<comment type="similarity">
    <text evidence="2">Belongs to the bacterial ribosomal protein bS6 family.</text>
</comment>
<name>G7E1V9_MIXOS</name>
<dbReference type="GO" id="GO:0003735">
    <property type="term" value="F:structural constituent of ribosome"/>
    <property type="evidence" value="ECO:0007669"/>
    <property type="project" value="InterPro"/>
</dbReference>
<feature type="domain" description="Helicase ATP-binding" evidence="10">
    <location>
        <begin position="26"/>
        <end position="194"/>
    </location>
</feature>
<dbReference type="GO" id="GO:0005524">
    <property type="term" value="F:ATP binding"/>
    <property type="evidence" value="ECO:0007669"/>
    <property type="project" value="UniProtKB-KW"/>
</dbReference>
<dbReference type="PROSITE" id="PS51192">
    <property type="entry name" value="HELICASE_ATP_BIND_1"/>
    <property type="match status" value="1"/>
</dbReference>
<dbReference type="eggNOG" id="KOG0351">
    <property type="taxonomic scope" value="Eukaryota"/>
</dbReference>
<dbReference type="AlphaFoldDB" id="G7E1V9"/>
<sequence>MDEAELILQDKFDYSDFRPLQAEVIRRLLVHDKSAALILPTGGGKSLCFQVPALCLKGLTLVISPLISLMKDQVDALKRKHIEAASLDSSLSGTDYFAVMDKLREGKLKILYVAPERLEMESFVNMIKQTRIDLMAVDEAHSVSAWGHTFRPTYLKLVKFAQDLKIPRLLLLTATATPQVAKDMCEQFGVDAVKGLFVAPIYRPNLHISVASVMGEKSKFDKLVAFLRATRGSKIIYVTTQKQTEDLRHKLSASGFSKIDCYHAGLSADARSSAQDRYMKSKDHIIVATIAFGMGLDHPETRGIVHYCPPQSLSGYSQGIGRGGRDGKRCDCYLILDQSDLPTLKALIRGDTPSNRTVIGWLKEFLSTPTDTDNTISQNLMSMSRKWDIRETSLAICCVKLELVHCILRATSPFNVTYTYDVLRPDEWAKDTSEVAMAIKSCNTKKVDTVNLATSASIPRAQIAQKFSEHERLGNFKISLGDRRHRYVVTGRIPKDLDTLGTQLGSEIHAREEEAIGRLSDVLEYAKGDTCYAQQLATYFGDKDGVPNGQCGNCSRCLSGKPLELSPPEPPQAFTRAIFDKILATCGVRDDPRCLARFAAGIRSPRLSYNLRLTSHADFGAMSGVLWEDVLSASEEACKEANYVNTIRSSSPTKRASASGSSSKSSTARGRGGWNKRAFFISFSPSLDRPKMPFYELVCIAIHYPQYAPIKDLATGLASFVKAQGGCVRSIDYQGSRVLPTIMKAHKSIDPKSLPGETRAQTQGDYWTMKFDANPPTLKQVRERLMNDPRVLRSTLLKLGVTFEDVISPKMDMTMAKRQER</sequence>
<dbReference type="Proteomes" id="UP000009131">
    <property type="component" value="Unassembled WGS sequence"/>
</dbReference>
<dbReference type="HOGENOM" id="CLU_001103_9_2_1"/>
<dbReference type="SMART" id="SM00487">
    <property type="entry name" value="DEXDc"/>
    <property type="match status" value="1"/>
</dbReference>
<dbReference type="GO" id="GO:0005634">
    <property type="term" value="C:nucleus"/>
    <property type="evidence" value="ECO:0007669"/>
    <property type="project" value="UniProtKB-SubCell"/>
</dbReference>
<dbReference type="Pfam" id="PF16124">
    <property type="entry name" value="RecQ_Zn_bind"/>
    <property type="match status" value="1"/>
</dbReference>